<feature type="domain" description="POTRA" evidence="1">
    <location>
        <begin position="164"/>
        <end position="232"/>
    </location>
</feature>
<evidence type="ECO:0000259" key="1">
    <source>
        <dbReference type="Pfam" id="PF07244"/>
    </source>
</evidence>
<protein>
    <recommendedName>
        <fullName evidence="1">POTRA domain-containing protein</fullName>
    </recommendedName>
</protein>
<organism evidence="2 3">
    <name type="scientific">Halomarinibacterium sedimenti</name>
    <dbReference type="NCBI Taxonomy" id="2857106"/>
    <lineage>
        <taxon>Bacteria</taxon>
        <taxon>Pseudomonadati</taxon>
        <taxon>Bacteroidota</taxon>
        <taxon>Flavobacteriia</taxon>
        <taxon>Flavobacteriales</taxon>
        <taxon>Flavobacteriaceae</taxon>
        <taxon>Halomarinibacterium</taxon>
    </lineage>
</organism>
<keyword evidence="3" id="KW-1185">Reference proteome</keyword>
<comment type="caution">
    <text evidence="2">The sequence shown here is derived from an EMBL/GenBank/DDBJ whole genome shotgun (WGS) entry which is preliminary data.</text>
</comment>
<sequence length="548" mass="63071">MGPVAAQNITLKIEAEKEVTSSFLDSLDIALKFEDYLSLKSEVDTLSQKFQKSGFIDSRLISLEKQNDSIFVADYYLGNRWRDIEIRYSEKDFAYSELKKISNEVTDSVFKIPIQFADVALLKLTRIKAEKGDPFSRIQLSEIERKDNNTLKANLIFRSSSQRKIDGIVVKGYEKFPKSFIKYYAGIKKGKVFNQKKIIEQNNTLNNLGFITSIKSPEALFKKDSTIVYLYFQKTNNNLFDGILGFATNEDTQKLEFNGYLNLELNNNLNYGEQLIINYKADGREQQNLRVFTKLPYLFKTPLGVSLELEIFKRDSTFSTTHQQARLYYQASPKIDFYVGYKSYESNHLLDEVNASAFIEDYNSKFFLAGAHFSKFQNEKLFPIKTFAGLETEIGKRNTLSKEADQVRVSGIFSHIFNLNETSSFYIKNSTSFLSSPNYLTNELFRFGGINSIRGFRENSIDASLFSVLNTEYRYLLDRNTYVHSIIDIAYFENKIITIQEELFGFGVGFALNTKAGLFKFNIANGISKNQNIEFANTKIHILYLARF</sequence>
<reference evidence="2" key="1">
    <citation type="submission" date="2021-07" db="EMBL/GenBank/DDBJ databases">
        <title>Aureisphaera sp. CAU 1614 isolated from sea sediment.</title>
        <authorList>
            <person name="Kim W."/>
        </authorList>
    </citation>
    <scope>NUCLEOTIDE SEQUENCE</scope>
    <source>
        <strain evidence="2">CAU 1614</strain>
    </source>
</reference>
<gene>
    <name evidence="2" type="ORF">KXJ69_11520</name>
</gene>
<dbReference type="Proteomes" id="UP001138686">
    <property type="component" value="Unassembled WGS sequence"/>
</dbReference>
<proteinExistence type="predicted"/>
<name>A0A9X1FQI4_9FLAO</name>
<dbReference type="GO" id="GO:0019867">
    <property type="term" value="C:outer membrane"/>
    <property type="evidence" value="ECO:0007669"/>
    <property type="project" value="InterPro"/>
</dbReference>
<dbReference type="EMBL" id="JAHWDP010000005">
    <property type="protein sequence ID" value="MBW2938741.1"/>
    <property type="molecule type" value="Genomic_DNA"/>
</dbReference>
<dbReference type="RefSeq" id="WP_219053269.1">
    <property type="nucleotide sequence ID" value="NZ_JAHWDP010000005.1"/>
</dbReference>
<dbReference type="InterPro" id="IPR010827">
    <property type="entry name" value="BamA/TamA_POTRA"/>
</dbReference>
<evidence type="ECO:0000313" key="2">
    <source>
        <dbReference type="EMBL" id="MBW2938741.1"/>
    </source>
</evidence>
<accession>A0A9X1FQI4</accession>
<dbReference type="AlphaFoldDB" id="A0A9X1FQI4"/>
<dbReference type="Pfam" id="PF07244">
    <property type="entry name" value="POTRA"/>
    <property type="match status" value="1"/>
</dbReference>
<evidence type="ECO:0000313" key="3">
    <source>
        <dbReference type="Proteomes" id="UP001138686"/>
    </source>
</evidence>